<sequence>MASMTRSMLARGYASAAASVKPPVQLTSLSGTYATSTYLAAAKKSSKDLDSLAKDLLALEKKLKDEPKTADFLSNPTLSVDERTKVINSLAPSASSPILSNLLQVLAANGRLSIFPSIITDFATLMSAHRGELVVTVTSAEPLGSSEMKRLEKALKGSQLAQGKELKLVNKVNEGIMGGLQVDFGDKTIDLSASSRVTKFGAALAGQHTLTDKFIVLV</sequence>
<evidence type="ECO:0000313" key="1">
    <source>
        <dbReference type="EMBL" id="KAJ9114636.1"/>
    </source>
</evidence>
<proteinExistence type="predicted"/>
<gene>
    <name evidence="1" type="ORF">QFC22_005511</name>
</gene>
<evidence type="ECO:0000313" key="2">
    <source>
        <dbReference type="Proteomes" id="UP001243375"/>
    </source>
</evidence>
<accession>A0ACC2WT82</accession>
<name>A0ACC2WT82_9TREE</name>
<protein>
    <submittedName>
        <fullName evidence="1">Uncharacterized protein</fullName>
    </submittedName>
</protein>
<organism evidence="1 2">
    <name type="scientific">Naganishia vaughanmartiniae</name>
    <dbReference type="NCBI Taxonomy" id="1424756"/>
    <lineage>
        <taxon>Eukaryota</taxon>
        <taxon>Fungi</taxon>
        <taxon>Dikarya</taxon>
        <taxon>Basidiomycota</taxon>
        <taxon>Agaricomycotina</taxon>
        <taxon>Tremellomycetes</taxon>
        <taxon>Filobasidiales</taxon>
        <taxon>Filobasidiaceae</taxon>
        <taxon>Naganishia</taxon>
    </lineage>
</organism>
<dbReference type="Proteomes" id="UP001243375">
    <property type="component" value="Unassembled WGS sequence"/>
</dbReference>
<comment type="caution">
    <text evidence="1">The sequence shown here is derived from an EMBL/GenBank/DDBJ whole genome shotgun (WGS) entry which is preliminary data.</text>
</comment>
<reference evidence="1" key="1">
    <citation type="submission" date="2023-04" db="EMBL/GenBank/DDBJ databases">
        <title>Draft Genome sequencing of Naganishia species isolated from polar environments using Oxford Nanopore Technology.</title>
        <authorList>
            <person name="Leo P."/>
            <person name="Venkateswaran K."/>
        </authorList>
    </citation>
    <scope>NUCLEOTIDE SEQUENCE</scope>
    <source>
        <strain evidence="1">MNA-CCFEE 5425</strain>
    </source>
</reference>
<dbReference type="EMBL" id="JASBWU010000018">
    <property type="protein sequence ID" value="KAJ9114636.1"/>
    <property type="molecule type" value="Genomic_DNA"/>
</dbReference>
<keyword evidence="2" id="KW-1185">Reference proteome</keyword>